<protein>
    <submittedName>
        <fullName evidence="1">Uncharacterized protein</fullName>
    </submittedName>
</protein>
<gene>
    <name evidence="1" type="primary">ORF18484</name>
</gene>
<feature type="non-terminal residue" evidence="1">
    <location>
        <position position="1"/>
    </location>
</feature>
<accession>A0A0B6Y9D2</accession>
<proteinExistence type="predicted"/>
<dbReference type="EMBL" id="HACG01006057">
    <property type="protein sequence ID" value="CEK52922.1"/>
    <property type="molecule type" value="Transcribed_RNA"/>
</dbReference>
<organism evidence="1">
    <name type="scientific">Arion vulgaris</name>
    <dbReference type="NCBI Taxonomy" id="1028688"/>
    <lineage>
        <taxon>Eukaryota</taxon>
        <taxon>Metazoa</taxon>
        <taxon>Spiralia</taxon>
        <taxon>Lophotrochozoa</taxon>
        <taxon>Mollusca</taxon>
        <taxon>Gastropoda</taxon>
        <taxon>Heterobranchia</taxon>
        <taxon>Euthyneura</taxon>
        <taxon>Panpulmonata</taxon>
        <taxon>Eupulmonata</taxon>
        <taxon>Stylommatophora</taxon>
        <taxon>Helicina</taxon>
        <taxon>Arionoidea</taxon>
        <taxon>Arionidae</taxon>
        <taxon>Arion</taxon>
    </lineage>
</organism>
<name>A0A0B6Y9D2_9EUPU</name>
<reference evidence="1" key="1">
    <citation type="submission" date="2014-12" db="EMBL/GenBank/DDBJ databases">
        <title>Insight into the proteome of Arion vulgaris.</title>
        <authorList>
            <person name="Aradska J."/>
            <person name="Bulat T."/>
            <person name="Smidak R."/>
            <person name="Sarate P."/>
            <person name="Gangsoo J."/>
            <person name="Sialana F."/>
            <person name="Bilban M."/>
            <person name="Lubec G."/>
        </authorList>
    </citation>
    <scope>NUCLEOTIDE SEQUENCE</scope>
    <source>
        <tissue evidence="1">Skin</tissue>
    </source>
</reference>
<feature type="non-terminal residue" evidence="1">
    <location>
        <position position="67"/>
    </location>
</feature>
<dbReference type="AlphaFoldDB" id="A0A0B6Y9D2"/>
<sequence length="67" mass="7323">LRPQIKHFGDNNRTNYHTGRSCSAVYSRQSNQPQTGVVVLDSVGTDNTSVACRRKGSDGSVQLSEIE</sequence>
<evidence type="ECO:0000313" key="1">
    <source>
        <dbReference type="EMBL" id="CEK52922.1"/>
    </source>
</evidence>